<dbReference type="GO" id="GO:0005484">
    <property type="term" value="F:SNAP receptor activity"/>
    <property type="evidence" value="ECO:0007669"/>
    <property type="project" value="InterPro"/>
</dbReference>
<dbReference type="InterPro" id="IPR000727">
    <property type="entry name" value="T_SNARE_dom"/>
</dbReference>
<evidence type="ECO:0000256" key="4">
    <source>
        <dbReference type="ARBA" id="ARBA00022692"/>
    </source>
</evidence>
<comment type="subcellular location">
    <subcellularLocation>
        <location evidence="1">Membrane</location>
        <topology evidence="1">Single-pass membrane protein</topology>
    </subcellularLocation>
</comment>
<feature type="domain" description="T-SNARE coiled-coil homology" evidence="8">
    <location>
        <begin position="35"/>
        <end position="97"/>
    </location>
</feature>
<evidence type="ECO:0000259" key="8">
    <source>
        <dbReference type="PROSITE" id="PS50192"/>
    </source>
</evidence>
<dbReference type="PROSITE" id="PS50192">
    <property type="entry name" value="T_SNARE"/>
    <property type="match status" value="1"/>
</dbReference>
<dbReference type="VEuPathDB" id="AmoebaDB:EHI8A_058120"/>
<keyword evidence="4 7" id="KW-0812">Transmembrane</keyword>
<dbReference type="SMART" id="SM00397">
    <property type="entry name" value="t_SNARE"/>
    <property type="match status" value="1"/>
</dbReference>
<evidence type="ECO:0000313" key="9">
    <source>
        <dbReference type="EMBL" id="GAT95769.1"/>
    </source>
</evidence>
<evidence type="ECO:0000256" key="2">
    <source>
        <dbReference type="ARBA" id="ARBA00009063"/>
    </source>
</evidence>
<dbReference type="AlphaFoldDB" id="A0A5K1V8Q1"/>
<keyword evidence="5 7" id="KW-1133">Transmembrane helix</keyword>
<organism evidence="9 10">
    <name type="scientific">Entamoeba histolytica</name>
    <dbReference type="NCBI Taxonomy" id="5759"/>
    <lineage>
        <taxon>Eukaryota</taxon>
        <taxon>Amoebozoa</taxon>
        <taxon>Evosea</taxon>
        <taxon>Archamoebae</taxon>
        <taxon>Mastigamoebida</taxon>
        <taxon>Entamoebidae</taxon>
        <taxon>Entamoeba</taxon>
    </lineage>
</organism>
<feature type="transmembrane region" description="Helical" evidence="7">
    <location>
        <begin position="106"/>
        <end position="126"/>
    </location>
</feature>
<dbReference type="VEuPathDB" id="AmoebaDB:KM1_040660"/>
<dbReference type="InterPro" id="IPR006012">
    <property type="entry name" value="Syntaxin/epimorphin_CS"/>
</dbReference>
<sequence length="127" mass="14847">MSKQPRMSTQQEMELNDYMREENDFFIDNEKKRQEQIIKKQDEQLNKLGENLNTVHEVSLIINDEISQQDQIINEVADKVDHTDSRIVSTRKKIDQVIEKSSNWKIGLVIGVLVVVLIIIIILIFVL</sequence>
<dbReference type="VEuPathDB" id="AmoebaDB:EHI_106240"/>
<dbReference type="CDD" id="cd15841">
    <property type="entry name" value="SNARE_Qc"/>
    <property type="match status" value="1"/>
</dbReference>
<gene>
    <name evidence="9" type="ORF">CL6EHI_106240</name>
</gene>
<proteinExistence type="inferred from homology"/>
<dbReference type="SUPFAM" id="SSF58038">
    <property type="entry name" value="SNARE fusion complex"/>
    <property type="match status" value="1"/>
</dbReference>
<dbReference type="VEuPathDB" id="AmoebaDB:EHI7A_017110"/>
<dbReference type="EMBL" id="BDEQ01000001">
    <property type="protein sequence ID" value="GAT95769.1"/>
    <property type="molecule type" value="Genomic_DNA"/>
</dbReference>
<evidence type="ECO:0000313" key="10">
    <source>
        <dbReference type="Proteomes" id="UP000078387"/>
    </source>
</evidence>
<comment type="caution">
    <text evidence="9">The sequence shown here is derived from an EMBL/GenBank/DDBJ whole genome shotgun (WGS) entry which is preliminary data.</text>
</comment>
<dbReference type="GO" id="GO:0006886">
    <property type="term" value="P:intracellular protein transport"/>
    <property type="evidence" value="ECO:0007669"/>
    <property type="project" value="InterPro"/>
</dbReference>
<dbReference type="Gene3D" id="1.20.5.110">
    <property type="match status" value="1"/>
</dbReference>
<dbReference type="OMA" id="CKMIMIL"/>
<reference evidence="9 10" key="1">
    <citation type="submission" date="2016-05" db="EMBL/GenBank/DDBJ databases">
        <title>First whole genome sequencing of Entamoeba histolytica HM1:IMSS-clone-6.</title>
        <authorList>
            <person name="Mukherjee Avik.K."/>
            <person name="Izumyama S."/>
            <person name="Nakada-Tsukui K."/>
            <person name="Nozaki T."/>
        </authorList>
    </citation>
    <scope>NUCLEOTIDE SEQUENCE [LARGE SCALE GENOMIC DNA]</scope>
    <source>
        <strain evidence="9 10">HM1:IMSS clone 6</strain>
    </source>
</reference>
<dbReference type="PROSITE" id="PS00914">
    <property type="entry name" value="SYNTAXIN"/>
    <property type="match status" value="1"/>
</dbReference>
<evidence type="ECO:0000256" key="5">
    <source>
        <dbReference type="ARBA" id="ARBA00022989"/>
    </source>
</evidence>
<comment type="similarity">
    <text evidence="2">Belongs to the syntaxin family.</text>
</comment>
<evidence type="ECO:0000256" key="7">
    <source>
        <dbReference type="SAM" id="Phobius"/>
    </source>
</evidence>
<dbReference type="GO" id="GO:0016020">
    <property type="term" value="C:membrane"/>
    <property type="evidence" value="ECO:0007669"/>
    <property type="project" value="UniProtKB-SubCell"/>
</dbReference>
<accession>A0A5K1V8Q1</accession>
<dbReference type="VEuPathDB" id="AmoebaDB:EHI5A_032290"/>
<evidence type="ECO:0000256" key="3">
    <source>
        <dbReference type="ARBA" id="ARBA00022448"/>
    </source>
</evidence>
<dbReference type="PANTHER" id="PTHR12791">
    <property type="entry name" value="GOLGI SNARE BET1-RELATED"/>
    <property type="match status" value="1"/>
</dbReference>
<keyword evidence="6 7" id="KW-0472">Membrane</keyword>
<evidence type="ECO:0000256" key="6">
    <source>
        <dbReference type="ARBA" id="ARBA00023136"/>
    </source>
</evidence>
<dbReference type="Proteomes" id="UP000078387">
    <property type="component" value="Unassembled WGS sequence"/>
</dbReference>
<evidence type="ECO:0000256" key="1">
    <source>
        <dbReference type="ARBA" id="ARBA00004167"/>
    </source>
</evidence>
<name>A0A5K1V8Q1_ENTHI</name>
<protein>
    <recommendedName>
        <fullName evidence="8">t-SNARE coiled-coil homology domain-containing protein</fullName>
    </recommendedName>
</protein>
<keyword evidence="3" id="KW-0813">Transport</keyword>